<dbReference type="Proteomes" id="UP000249890">
    <property type="component" value="Chromosome"/>
</dbReference>
<evidence type="ECO:0000259" key="1">
    <source>
        <dbReference type="Pfam" id="PF00483"/>
    </source>
</evidence>
<dbReference type="OrthoDB" id="9803871at2"/>
<dbReference type="GO" id="GO:0016740">
    <property type="term" value="F:transferase activity"/>
    <property type="evidence" value="ECO:0007669"/>
    <property type="project" value="UniProtKB-KW"/>
</dbReference>
<reference evidence="2 3" key="1">
    <citation type="submission" date="2017-06" db="EMBL/GenBank/DDBJ databases">
        <title>Complete genome sequence of Paenibacillus donghaensis KCTC 13049T isolated from East Sea sediment, South Korea.</title>
        <authorList>
            <person name="Jung B.K."/>
            <person name="Hong S.-J."/>
            <person name="Shin J.-H."/>
        </authorList>
    </citation>
    <scope>NUCLEOTIDE SEQUENCE [LARGE SCALE GENOMIC DNA]</scope>
    <source>
        <strain evidence="2 3">KCTC 13049</strain>
    </source>
</reference>
<dbReference type="PANTHER" id="PTHR42883:SF2">
    <property type="entry name" value="THYMIDYLYLTRANSFERASE"/>
    <property type="match status" value="1"/>
</dbReference>
<organism evidence="2 3">
    <name type="scientific">Paenibacillus donghaensis</name>
    <dbReference type="NCBI Taxonomy" id="414771"/>
    <lineage>
        <taxon>Bacteria</taxon>
        <taxon>Bacillati</taxon>
        <taxon>Bacillota</taxon>
        <taxon>Bacilli</taxon>
        <taxon>Bacillales</taxon>
        <taxon>Paenibacillaceae</taxon>
        <taxon>Paenibacillus</taxon>
    </lineage>
</organism>
<proteinExistence type="predicted"/>
<dbReference type="CDD" id="cd04189">
    <property type="entry name" value="G1P_TT_long"/>
    <property type="match status" value="1"/>
</dbReference>
<keyword evidence="2" id="KW-0808">Transferase</keyword>
<dbReference type="Pfam" id="PF00483">
    <property type="entry name" value="NTP_transferase"/>
    <property type="match status" value="1"/>
</dbReference>
<evidence type="ECO:0000313" key="2">
    <source>
        <dbReference type="EMBL" id="ASA19859.1"/>
    </source>
</evidence>
<dbReference type="InterPro" id="IPR029044">
    <property type="entry name" value="Nucleotide-diphossugar_trans"/>
</dbReference>
<dbReference type="EMBL" id="CP021780">
    <property type="protein sequence ID" value="ASA19859.1"/>
    <property type="molecule type" value="Genomic_DNA"/>
</dbReference>
<dbReference type="KEGG" id="pdh:B9T62_02995"/>
<dbReference type="SUPFAM" id="SSF53448">
    <property type="entry name" value="Nucleotide-diphospho-sugar transferases"/>
    <property type="match status" value="1"/>
</dbReference>
<sequence length="341" mass="37710">MKGLIVCAGKGTRLKPFTFSRPKTLLPVANKPILFYAIEKLADKGIRDIGIVIHPSQEPLICSLAGKGECFGVSLTYIYQNEPKGIADAVAAAESFIGKNDFILMLGDNLVKEPLDMLIDQLKHSTACLLLTKVNNPQQYGVAEINDNEIIRLEEKPEFPKSNLTVVGVYAFKNEIFNCIRVLTASKRGELEITDAIQRLIDQKDKVAYVITSQHCSDVGNPERWLEANKWMMDEVCNDTNIISADAILINCTINSPVIISSGCMLKNCTIGPYVSVMSGATLEECHMEHSVLLQDVTISGTRQNYVSGIFGEKTRLTTFGDSHKEPFILGDLSQCIWPKH</sequence>
<dbReference type="PANTHER" id="PTHR42883">
    <property type="entry name" value="GLUCOSE-1-PHOSPHATE THYMIDYLTRANSFERASE"/>
    <property type="match status" value="1"/>
</dbReference>
<feature type="domain" description="Nucleotidyl transferase" evidence="1">
    <location>
        <begin position="2"/>
        <end position="231"/>
    </location>
</feature>
<dbReference type="NCBIfam" id="TIGR01208">
    <property type="entry name" value="rmlA_long"/>
    <property type="match status" value="1"/>
</dbReference>
<keyword evidence="3" id="KW-1185">Reference proteome</keyword>
<gene>
    <name evidence="2" type="ORF">B9T62_02995</name>
</gene>
<name>A0A2Z2KD08_9BACL</name>
<dbReference type="InterPro" id="IPR005835">
    <property type="entry name" value="NTP_transferase_dom"/>
</dbReference>
<protein>
    <submittedName>
        <fullName evidence="2">Glucose-1-phosphate thymidylyltransferase</fullName>
    </submittedName>
</protein>
<dbReference type="InterPro" id="IPR005908">
    <property type="entry name" value="G1P_thy_trans_l"/>
</dbReference>
<evidence type="ECO:0000313" key="3">
    <source>
        <dbReference type="Proteomes" id="UP000249890"/>
    </source>
</evidence>
<dbReference type="AlphaFoldDB" id="A0A2Z2KD08"/>
<dbReference type="Gene3D" id="3.90.550.10">
    <property type="entry name" value="Spore Coat Polysaccharide Biosynthesis Protein SpsA, Chain A"/>
    <property type="match status" value="1"/>
</dbReference>
<dbReference type="RefSeq" id="WP_087913882.1">
    <property type="nucleotide sequence ID" value="NZ_CP021780.1"/>
</dbReference>
<accession>A0A2Z2KD08</accession>